<dbReference type="RefSeq" id="XP_008078370.1">
    <property type="nucleotide sequence ID" value="XM_008080179.1"/>
</dbReference>
<keyword evidence="2" id="KW-1133">Transmembrane helix</keyword>
<sequence length="134" mass="15114">MADSNIPNVNEKEDSTPPPPASSYPTRGRNGEYQFTLHTADFNLISHIGLGVLFMILSTGIATYFLSFGRTNYLAFVIWLLNLALQYILILIQPFRELNNSLRPLCTFQMVSLVSYFVTTVLWFLVMVNSKGNA</sequence>
<evidence type="ECO:0000313" key="3">
    <source>
        <dbReference type="EMBL" id="EPE34435.1"/>
    </source>
</evidence>
<keyword evidence="4" id="KW-1185">Reference proteome</keyword>
<dbReference type="KEGG" id="glz:GLAREA_10129"/>
<evidence type="ECO:0000313" key="4">
    <source>
        <dbReference type="Proteomes" id="UP000016922"/>
    </source>
</evidence>
<evidence type="ECO:0000256" key="1">
    <source>
        <dbReference type="SAM" id="MobiDB-lite"/>
    </source>
</evidence>
<feature type="region of interest" description="Disordered" evidence="1">
    <location>
        <begin position="1"/>
        <end position="26"/>
    </location>
</feature>
<feature type="transmembrane region" description="Helical" evidence="2">
    <location>
        <begin position="107"/>
        <end position="128"/>
    </location>
</feature>
<dbReference type="HOGENOM" id="CLU_1896427_0_0_1"/>
<feature type="transmembrane region" description="Helical" evidence="2">
    <location>
        <begin position="73"/>
        <end position="95"/>
    </location>
</feature>
<dbReference type="AlphaFoldDB" id="S3D9L5"/>
<reference evidence="3 4" key="1">
    <citation type="journal article" date="2013" name="BMC Genomics">
        <title>Genomics-driven discovery of the pneumocandin biosynthetic gene cluster in the fungus Glarea lozoyensis.</title>
        <authorList>
            <person name="Chen L."/>
            <person name="Yue Q."/>
            <person name="Zhang X."/>
            <person name="Xiang M."/>
            <person name="Wang C."/>
            <person name="Li S."/>
            <person name="Che Y."/>
            <person name="Ortiz-Lopez F.J."/>
            <person name="Bills G.F."/>
            <person name="Liu X."/>
            <person name="An Z."/>
        </authorList>
    </citation>
    <scope>NUCLEOTIDE SEQUENCE [LARGE SCALE GENOMIC DNA]</scope>
    <source>
        <strain evidence="4">ATCC 20868 / MF5171</strain>
    </source>
</reference>
<dbReference type="Proteomes" id="UP000016922">
    <property type="component" value="Unassembled WGS sequence"/>
</dbReference>
<keyword evidence="2" id="KW-0472">Membrane</keyword>
<keyword evidence="2" id="KW-0812">Transmembrane</keyword>
<feature type="transmembrane region" description="Helical" evidence="2">
    <location>
        <begin position="44"/>
        <end position="66"/>
    </location>
</feature>
<organism evidence="3 4">
    <name type="scientific">Glarea lozoyensis (strain ATCC 20868 / MF5171)</name>
    <dbReference type="NCBI Taxonomy" id="1116229"/>
    <lineage>
        <taxon>Eukaryota</taxon>
        <taxon>Fungi</taxon>
        <taxon>Dikarya</taxon>
        <taxon>Ascomycota</taxon>
        <taxon>Pezizomycotina</taxon>
        <taxon>Leotiomycetes</taxon>
        <taxon>Helotiales</taxon>
        <taxon>Helotiaceae</taxon>
        <taxon>Glarea</taxon>
    </lineage>
</organism>
<protein>
    <submittedName>
        <fullName evidence="3">Uncharacterized protein</fullName>
    </submittedName>
</protein>
<proteinExistence type="predicted"/>
<dbReference type="EMBL" id="KE145356">
    <property type="protein sequence ID" value="EPE34435.1"/>
    <property type="molecule type" value="Genomic_DNA"/>
</dbReference>
<dbReference type="GeneID" id="19469176"/>
<accession>S3D9L5</accession>
<evidence type="ECO:0000256" key="2">
    <source>
        <dbReference type="SAM" id="Phobius"/>
    </source>
</evidence>
<name>S3D9L5_GLAL2</name>
<gene>
    <name evidence="3" type="ORF">GLAREA_10129</name>
</gene>